<gene>
    <name evidence="1" type="ORF">U732_914</name>
</gene>
<dbReference type="RefSeq" id="WP_039637080.1">
    <property type="nucleotide sequence ID" value="NZ_AYSO01000020.1"/>
</dbReference>
<evidence type="ECO:0000313" key="2">
    <source>
        <dbReference type="Proteomes" id="UP000031366"/>
    </source>
</evidence>
<dbReference type="InterPro" id="IPR018755">
    <property type="entry name" value="Phage_Mu_Gp48"/>
</dbReference>
<reference evidence="1 2" key="1">
    <citation type="journal article" date="2015" name="Infect. Genet. Evol.">
        <title>Genomic sequences of six botulinum neurotoxin-producing strains representing three clostridial species illustrate the mobility and diversity of botulinum neurotoxin genes.</title>
        <authorList>
            <person name="Smith T.J."/>
            <person name="Hill K.K."/>
            <person name="Xie G."/>
            <person name="Foley B.T."/>
            <person name="Williamson C.H."/>
            <person name="Foster J.T."/>
            <person name="Johnson S.L."/>
            <person name="Chertkov O."/>
            <person name="Teshima H."/>
            <person name="Gibbons H.S."/>
            <person name="Johnsky L.A."/>
            <person name="Karavis M.A."/>
            <person name="Smith L.A."/>
        </authorList>
    </citation>
    <scope>NUCLEOTIDE SEQUENCE [LARGE SCALE GENOMIC DNA]</scope>
    <source>
        <strain evidence="1 2">CDC 2741</strain>
    </source>
</reference>
<evidence type="ECO:0008006" key="3">
    <source>
        <dbReference type="Google" id="ProtNLM"/>
    </source>
</evidence>
<accession>A0A0C1TVG0</accession>
<dbReference type="OrthoDB" id="1629754at2"/>
<name>A0A0C1TVG0_9CLOT</name>
<dbReference type="STRING" id="29341.RSJ17_07365"/>
<dbReference type="Proteomes" id="UP000031366">
    <property type="component" value="Unassembled WGS sequence"/>
</dbReference>
<evidence type="ECO:0000313" key="1">
    <source>
        <dbReference type="EMBL" id="KIE44719.1"/>
    </source>
</evidence>
<keyword evidence="2" id="KW-1185">Reference proteome</keyword>
<protein>
    <recommendedName>
        <fullName evidence="3">Phage portal protein</fullName>
    </recommendedName>
</protein>
<dbReference type="EMBL" id="AYSO01000020">
    <property type="protein sequence ID" value="KIE44719.1"/>
    <property type="molecule type" value="Genomic_DNA"/>
</dbReference>
<organism evidence="1 2">
    <name type="scientific">Clostridium argentinense CDC 2741</name>
    <dbReference type="NCBI Taxonomy" id="1418104"/>
    <lineage>
        <taxon>Bacteria</taxon>
        <taxon>Bacillati</taxon>
        <taxon>Bacillota</taxon>
        <taxon>Clostridia</taxon>
        <taxon>Eubacteriales</taxon>
        <taxon>Clostridiaceae</taxon>
        <taxon>Clostridium</taxon>
    </lineage>
</organism>
<dbReference type="Pfam" id="PF10076">
    <property type="entry name" value="Phage_Mu_Gp48"/>
    <property type="match status" value="1"/>
</dbReference>
<dbReference type="AlphaFoldDB" id="A0A0C1TVG0"/>
<sequence length="181" mass="21312">MKLKKYLPSFIGNSKIFSKIYEIEQSEIDDYNNLIEDLVNQCFVEKATWGLSLWENFLDIKANLSSPEDFRRSAIKAKLRGQGVVTVELIKNVSESFSNGEVEITENIEPYTFEIKFVGTRGIPPNLEGLKKAIEDIKPAHLSIKYKFTYMTWDELESYNKTWDQWEELNLTWDEFEKYRE</sequence>
<proteinExistence type="predicted"/>
<comment type="caution">
    <text evidence="1">The sequence shown here is derived from an EMBL/GenBank/DDBJ whole genome shotgun (WGS) entry which is preliminary data.</text>
</comment>